<dbReference type="InterPro" id="IPR029061">
    <property type="entry name" value="THDP-binding"/>
</dbReference>
<keyword evidence="5 11" id="KW-0028">Amino-acid biosynthesis</keyword>
<dbReference type="PANTHER" id="PTHR18968:SF13">
    <property type="entry name" value="ACETOLACTATE SYNTHASE CATALYTIC SUBUNIT, MITOCHONDRIAL"/>
    <property type="match status" value="1"/>
</dbReference>
<dbReference type="Gene3D" id="3.40.50.1220">
    <property type="entry name" value="TPP-binding domain"/>
    <property type="match status" value="1"/>
</dbReference>
<dbReference type="PANTHER" id="PTHR18968">
    <property type="entry name" value="THIAMINE PYROPHOSPHATE ENZYMES"/>
    <property type="match status" value="1"/>
</dbReference>
<comment type="pathway">
    <text evidence="1 11">Amino-acid biosynthesis; L-isoleucine biosynthesis; L-isoleucine from 2-oxobutanoate: step 1/4.</text>
</comment>
<proteinExistence type="inferred from homology"/>
<dbReference type="GO" id="GO:0005948">
    <property type="term" value="C:acetolactate synthase complex"/>
    <property type="evidence" value="ECO:0007669"/>
    <property type="project" value="TreeGrafter"/>
</dbReference>
<comment type="cofactor">
    <cofactor evidence="11">
        <name>Mg(2+)</name>
        <dbReference type="ChEBI" id="CHEBI:18420"/>
    </cofactor>
    <text evidence="11">Binds 1 Mg(2+) ion per subunit.</text>
</comment>
<protein>
    <recommendedName>
        <fullName evidence="4 11">Acetolactate synthase</fullName>
        <ecNumber evidence="4 11">2.2.1.6</ecNumber>
    </recommendedName>
</protein>
<dbReference type="GO" id="GO:0000287">
    <property type="term" value="F:magnesium ion binding"/>
    <property type="evidence" value="ECO:0007669"/>
    <property type="project" value="UniProtKB-UniRule"/>
</dbReference>
<dbReference type="FunFam" id="3.40.50.1220:FF:000008">
    <property type="entry name" value="Acetolactate synthase"/>
    <property type="match status" value="1"/>
</dbReference>
<dbReference type="GO" id="GO:0050660">
    <property type="term" value="F:flavin adenine dinucleotide binding"/>
    <property type="evidence" value="ECO:0007669"/>
    <property type="project" value="InterPro"/>
</dbReference>
<dbReference type="GO" id="GO:0009099">
    <property type="term" value="P:L-valine biosynthetic process"/>
    <property type="evidence" value="ECO:0007669"/>
    <property type="project" value="UniProtKB-UniPathway"/>
</dbReference>
<dbReference type="InterPro" id="IPR045229">
    <property type="entry name" value="TPP_enz"/>
</dbReference>
<dbReference type="EMBL" id="FJUY01000005">
    <property type="protein sequence ID" value="CZT18137.1"/>
    <property type="molecule type" value="Genomic_DNA"/>
</dbReference>
<feature type="domain" description="Thiamine pyrophosphate enzyme N-terminal TPP-binding" evidence="14">
    <location>
        <begin position="89"/>
        <end position="205"/>
    </location>
</feature>
<dbReference type="STRING" id="112498.A0A2D3V0E1"/>
<accession>A0A2D3V0E1</accession>
<evidence type="ECO:0000259" key="13">
    <source>
        <dbReference type="Pfam" id="PF02775"/>
    </source>
</evidence>
<dbReference type="SUPFAM" id="SSF52518">
    <property type="entry name" value="Thiamin diphosphate-binding fold (THDP-binding)"/>
    <property type="match status" value="2"/>
</dbReference>
<organism evidence="15 16">
    <name type="scientific">Ramularia collo-cygni</name>
    <dbReference type="NCBI Taxonomy" id="112498"/>
    <lineage>
        <taxon>Eukaryota</taxon>
        <taxon>Fungi</taxon>
        <taxon>Dikarya</taxon>
        <taxon>Ascomycota</taxon>
        <taxon>Pezizomycotina</taxon>
        <taxon>Dothideomycetes</taxon>
        <taxon>Dothideomycetidae</taxon>
        <taxon>Mycosphaerellales</taxon>
        <taxon>Mycosphaerellaceae</taxon>
        <taxon>Ramularia</taxon>
    </lineage>
</organism>
<dbReference type="Pfam" id="PF02776">
    <property type="entry name" value="TPP_enzyme_N"/>
    <property type="match status" value="1"/>
</dbReference>
<gene>
    <name evidence="15" type="ORF">RCC_03977</name>
</gene>
<dbReference type="RefSeq" id="XP_023625027.1">
    <property type="nucleotide sequence ID" value="XM_023769259.1"/>
</dbReference>
<evidence type="ECO:0000256" key="11">
    <source>
        <dbReference type="RuleBase" id="RU003591"/>
    </source>
</evidence>
<dbReference type="CDD" id="cd07035">
    <property type="entry name" value="TPP_PYR_POX_like"/>
    <property type="match status" value="1"/>
</dbReference>
<evidence type="ECO:0000259" key="12">
    <source>
        <dbReference type="Pfam" id="PF00205"/>
    </source>
</evidence>
<dbReference type="InterPro" id="IPR012846">
    <property type="entry name" value="Acetolactate_synth_lsu"/>
</dbReference>
<keyword evidence="10 11" id="KW-0100">Branched-chain amino acid biosynthesis</keyword>
<dbReference type="GO" id="GO:0005739">
    <property type="term" value="C:mitochondrion"/>
    <property type="evidence" value="ECO:0007669"/>
    <property type="project" value="TreeGrafter"/>
</dbReference>
<evidence type="ECO:0000256" key="8">
    <source>
        <dbReference type="ARBA" id="ARBA00022842"/>
    </source>
</evidence>
<name>A0A2D3V0E1_9PEZI</name>
<dbReference type="FunFam" id="3.40.50.970:FF:000007">
    <property type="entry name" value="Acetolactate synthase"/>
    <property type="match status" value="1"/>
</dbReference>
<dbReference type="GO" id="GO:0030976">
    <property type="term" value="F:thiamine pyrophosphate binding"/>
    <property type="evidence" value="ECO:0007669"/>
    <property type="project" value="UniProtKB-UniRule"/>
</dbReference>
<comment type="cofactor">
    <cofactor evidence="11">
        <name>thiamine diphosphate</name>
        <dbReference type="ChEBI" id="CHEBI:58937"/>
    </cofactor>
    <text evidence="11">Binds 1 thiamine pyrophosphate per subunit.</text>
</comment>
<evidence type="ECO:0000256" key="4">
    <source>
        <dbReference type="ARBA" id="ARBA00013145"/>
    </source>
</evidence>
<keyword evidence="6 11" id="KW-0808">Transferase</keyword>
<keyword evidence="16" id="KW-1185">Reference proteome</keyword>
<dbReference type="GO" id="GO:0003984">
    <property type="term" value="F:acetolactate synthase activity"/>
    <property type="evidence" value="ECO:0007669"/>
    <property type="project" value="UniProtKB-EC"/>
</dbReference>
<evidence type="ECO:0000256" key="2">
    <source>
        <dbReference type="ARBA" id="ARBA00005025"/>
    </source>
</evidence>
<dbReference type="SUPFAM" id="SSF52467">
    <property type="entry name" value="DHS-like NAD/FAD-binding domain"/>
    <property type="match status" value="1"/>
</dbReference>
<evidence type="ECO:0000256" key="5">
    <source>
        <dbReference type="ARBA" id="ARBA00022605"/>
    </source>
</evidence>
<reference evidence="15 16" key="1">
    <citation type="submission" date="2016-03" db="EMBL/GenBank/DDBJ databases">
        <authorList>
            <person name="Ploux O."/>
        </authorList>
    </citation>
    <scope>NUCLEOTIDE SEQUENCE [LARGE SCALE GENOMIC DNA]</scope>
    <source>
        <strain evidence="15 16">URUG2</strain>
    </source>
</reference>
<dbReference type="InterPro" id="IPR000399">
    <property type="entry name" value="TPP-bd_CS"/>
</dbReference>
<dbReference type="CDD" id="cd02015">
    <property type="entry name" value="TPP_AHAS"/>
    <property type="match status" value="1"/>
</dbReference>
<evidence type="ECO:0000313" key="16">
    <source>
        <dbReference type="Proteomes" id="UP000225277"/>
    </source>
</evidence>
<keyword evidence="7 11" id="KW-0479">Metal-binding</keyword>
<comment type="pathway">
    <text evidence="2 11">Amino-acid biosynthesis; L-valine biosynthesis; L-valine from pyruvate: step 1/4.</text>
</comment>
<comment type="catalytic activity">
    <reaction evidence="11">
        <text>2 pyruvate + H(+) = (2S)-2-acetolactate + CO2</text>
        <dbReference type="Rhea" id="RHEA:25249"/>
        <dbReference type="ChEBI" id="CHEBI:15361"/>
        <dbReference type="ChEBI" id="CHEBI:15378"/>
        <dbReference type="ChEBI" id="CHEBI:16526"/>
        <dbReference type="ChEBI" id="CHEBI:58476"/>
        <dbReference type="EC" id="2.2.1.6"/>
    </reaction>
</comment>
<dbReference type="UniPathway" id="UPA00047">
    <property type="reaction ID" value="UER00055"/>
</dbReference>
<evidence type="ECO:0000256" key="3">
    <source>
        <dbReference type="ARBA" id="ARBA00007812"/>
    </source>
</evidence>
<dbReference type="GO" id="GO:0009097">
    <property type="term" value="P:isoleucine biosynthetic process"/>
    <property type="evidence" value="ECO:0007669"/>
    <property type="project" value="UniProtKB-UniPathway"/>
</dbReference>
<dbReference type="GeneID" id="35599162"/>
<dbReference type="Proteomes" id="UP000225277">
    <property type="component" value="Unassembled WGS sequence"/>
</dbReference>
<evidence type="ECO:0000256" key="9">
    <source>
        <dbReference type="ARBA" id="ARBA00023052"/>
    </source>
</evidence>
<comment type="similarity">
    <text evidence="3 11">Belongs to the TPP enzyme family.</text>
</comment>
<evidence type="ECO:0000313" key="15">
    <source>
        <dbReference type="EMBL" id="CZT18137.1"/>
    </source>
</evidence>
<dbReference type="InterPro" id="IPR012001">
    <property type="entry name" value="Thiamin_PyroP_enz_TPP-bd_dom"/>
</dbReference>
<feature type="domain" description="Thiamine pyrophosphate enzyme central" evidence="12">
    <location>
        <begin position="285"/>
        <end position="428"/>
    </location>
</feature>
<dbReference type="UniPathway" id="UPA00049">
    <property type="reaction ID" value="UER00059"/>
</dbReference>
<keyword evidence="9 11" id="KW-0786">Thiamine pyrophosphate</keyword>
<dbReference type="NCBIfam" id="TIGR00118">
    <property type="entry name" value="acolac_lg"/>
    <property type="match status" value="1"/>
</dbReference>
<dbReference type="InterPro" id="IPR039368">
    <property type="entry name" value="AHAS_TPP"/>
</dbReference>
<evidence type="ECO:0000259" key="14">
    <source>
        <dbReference type="Pfam" id="PF02776"/>
    </source>
</evidence>
<dbReference type="InterPro" id="IPR029035">
    <property type="entry name" value="DHS-like_NAD/FAD-binding_dom"/>
</dbReference>
<dbReference type="EC" id="2.2.1.6" evidence="4 11"/>
<dbReference type="InterPro" id="IPR012000">
    <property type="entry name" value="Thiamin_PyroP_enz_cen_dom"/>
</dbReference>
<feature type="domain" description="Thiamine pyrophosphate enzyme TPP-binding" evidence="13">
    <location>
        <begin position="492"/>
        <end position="642"/>
    </location>
</feature>
<dbReference type="OrthoDB" id="16262at2759"/>
<keyword evidence="8 11" id="KW-0460">Magnesium</keyword>
<sequence>MAGKILNTVVSSSRNAMRRKRPGFHNPLATCHRSLASTNTVPLRTINHQVVDDIKAYPPTLLQYNGPKEIKNVNKEDEVKPLSHAYVGMTGGQIFHEMMLQHGVKYIFGYPGGAILPVFDALHESPAMDFFLVKHEQGAGHMAEGYARASGRPGIVVVTSGPGATNLITPLQDALMDGTPMIAFCGQVPTFDLGKDSFQEADVMGLARACTKWCVQPQSVDDLPRCINEAFEAATTGRPGPVLVDLPKDVTASILGSSLPLTPPKQTTFTRDEPLLDSQELAATIARAATLLNNAKKPVIYAGQGIMSHPDGPVLLNQLSQKATIPVTTTLLGLGAYDENDPKSLHMLGMHGSCYANLAMQEADVIIALGARFDDRITRKLDGFAPEAHKAAAEGRGGIIHFEIFPHNMNKVVKAKELIPGDVVENLAEFVQLTEEVSSRPEWLAQIAEWKEMHPWAYEKEGDDGVVKPQSVIAMLDELTAEVKDNTVIATGVGAHQMFAAQHYRWRSPRSMITSGGLGTMGFGLPAAIGAKIARPDALVVDVDGDSSFGMTMTELTTAKCYNIGVKVLILNNNEQGMVTHSQQMFFNDRYAHTHGTNVDFVKFGEAAGVQADRVETISELREKLHWLLFETGDSTPALLEVMVDQKVPILPIVLPGTALHEFVPFNEERERARRVLTRERSGR</sequence>
<dbReference type="Gene3D" id="3.40.50.970">
    <property type="match status" value="2"/>
</dbReference>
<dbReference type="Pfam" id="PF00205">
    <property type="entry name" value="TPP_enzyme_M"/>
    <property type="match status" value="1"/>
</dbReference>
<evidence type="ECO:0000256" key="10">
    <source>
        <dbReference type="ARBA" id="ARBA00023304"/>
    </source>
</evidence>
<dbReference type="InterPro" id="IPR011766">
    <property type="entry name" value="TPP_enzyme_TPP-bd"/>
</dbReference>
<evidence type="ECO:0000256" key="7">
    <source>
        <dbReference type="ARBA" id="ARBA00022723"/>
    </source>
</evidence>
<dbReference type="PROSITE" id="PS00187">
    <property type="entry name" value="TPP_ENZYMES"/>
    <property type="match status" value="1"/>
</dbReference>
<dbReference type="AlphaFoldDB" id="A0A2D3V0E1"/>
<evidence type="ECO:0000256" key="6">
    <source>
        <dbReference type="ARBA" id="ARBA00022679"/>
    </source>
</evidence>
<evidence type="ECO:0000256" key="1">
    <source>
        <dbReference type="ARBA" id="ARBA00004974"/>
    </source>
</evidence>
<dbReference type="Pfam" id="PF02775">
    <property type="entry name" value="TPP_enzyme_C"/>
    <property type="match status" value="1"/>
</dbReference>